<keyword evidence="1" id="KW-0472">Membrane</keyword>
<evidence type="ECO:0000313" key="3">
    <source>
        <dbReference type="Proteomes" id="UP000237000"/>
    </source>
</evidence>
<dbReference type="InParanoid" id="A0A2P5B3A1"/>
<evidence type="ECO:0000256" key="1">
    <source>
        <dbReference type="SAM" id="Phobius"/>
    </source>
</evidence>
<accession>A0A2P5B3A1</accession>
<gene>
    <name evidence="2" type="ORF">TorRG33x02_334050</name>
</gene>
<dbReference type="Proteomes" id="UP000237000">
    <property type="component" value="Unassembled WGS sequence"/>
</dbReference>
<keyword evidence="3" id="KW-1185">Reference proteome</keyword>
<keyword evidence="1" id="KW-1133">Transmembrane helix</keyword>
<proteinExistence type="predicted"/>
<sequence length="51" mass="5491">MLIVRALFISLSEFSELGVAWTTLIGSTGLFSLGIPVAQFHVLIIISQTAK</sequence>
<comment type="caution">
    <text evidence="2">The sequence shown here is derived from an EMBL/GenBank/DDBJ whole genome shotgun (WGS) entry which is preliminary data.</text>
</comment>
<dbReference type="AlphaFoldDB" id="A0A2P5B3A1"/>
<evidence type="ECO:0000313" key="2">
    <source>
        <dbReference type="EMBL" id="PON43267.1"/>
    </source>
</evidence>
<organism evidence="2 3">
    <name type="scientific">Trema orientale</name>
    <name type="common">Charcoal tree</name>
    <name type="synonym">Celtis orientalis</name>
    <dbReference type="NCBI Taxonomy" id="63057"/>
    <lineage>
        <taxon>Eukaryota</taxon>
        <taxon>Viridiplantae</taxon>
        <taxon>Streptophyta</taxon>
        <taxon>Embryophyta</taxon>
        <taxon>Tracheophyta</taxon>
        <taxon>Spermatophyta</taxon>
        <taxon>Magnoliopsida</taxon>
        <taxon>eudicotyledons</taxon>
        <taxon>Gunneridae</taxon>
        <taxon>Pentapetalae</taxon>
        <taxon>rosids</taxon>
        <taxon>fabids</taxon>
        <taxon>Rosales</taxon>
        <taxon>Cannabaceae</taxon>
        <taxon>Trema</taxon>
    </lineage>
</organism>
<feature type="non-terminal residue" evidence="2">
    <location>
        <position position="51"/>
    </location>
</feature>
<protein>
    <submittedName>
        <fullName evidence="2">Uncharacterized protein</fullName>
    </submittedName>
</protein>
<name>A0A2P5B3A1_TREOI</name>
<dbReference type="EMBL" id="JXTC01000618">
    <property type="protein sequence ID" value="PON43267.1"/>
    <property type="molecule type" value="Genomic_DNA"/>
</dbReference>
<feature type="transmembrane region" description="Helical" evidence="1">
    <location>
        <begin position="20"/>
        <end position="46"/>
    </location>
</feature>
<keyword evidence="1" id="KW-0812">Transmembrane</keyword>
<reference evidence="3" key="1">
    <citation type="submission" date="2016-06" db="EMBL/GenBank/DDBJ databases">
        <title>Parallel loss of symbiosis genes in relatives of nitrogen-fixing non-legume Parasponia.</title>
        <authorList>
            <person name="Van Velzen R."/>
            <person name="Holmer R."/>
            <person name="Bu F."/>
            <person name="Rutten L."/>
            <person name="Van Zeijl A."/>
            <person name="Liu W."/>
            <person name="Santuari L."/>
            <person name="Cao Q."/>
            <person name="Sharma T."/>
            <person name="Shen D."/>
            <person name="Roswanjaya Y."/>
            <person name="Wardhani T."/>
            <person name="Kalhor M.S."/>
            <person name="Jansen J."/>
            <person name="Van den Hoogen J."/>
            <person name="Gungor B."/>
            <person name="Hartog M."/>
            <person name="Hontelez J."/>
            <person name="Verver J."/>
            <person name="Yang W.-C."/>
            <person name="Schijlen E."/>
            <person name="Repin R."/>
            <person name="Schilthuizen M."/>
            <person name="Schranz E."/>
            <person name="Heidstra R."/>
            <person name="Miyata K."/>
            <person name="Fedorova E."/>
            <person name="Kohlen W."/>
            <person name="Bisseling T."/>
            <person name="Smit S."/>
            <person name="Geurts R."/>
        </authorList>
    </citation>
    <scope>NUCLEOTIDE SEQUENCE [LARGE SCALE GENOMIC DNA]</scope>
    <source>
        <strain evidence="3">cv. RG33-2</strain>
    </source>
</reference>